<dbReference type="PANTHER" id="PTHR43277">
    <property type="entry name" value="ARGININE DECARBOXYLASE"/>
    <property type="match status" value="1"/>
</dbReference>
<keyword evidence="4" id="KW-0663">Pyridoxal phosphate</keyword>
<dbReference type="InterPro" id="IPR036633">
    <property type="entry name" value="Prn/Lys/Arg_de-COase_C_sf"/>
</dbReference>
<evidence type="ECO:0000256" key="2">
    <source>
        <dbReference type="ARBA" id="ARBA00010671"/>
    </source>
</evidence>
<evidence type="ECO:0000259" key="7">
    <source>
        <dbReference type="Pfam" id="PF03711"/>
    </source>
</evidence>
<dbReference type="Proteomes" id="UP000321547">
    <property type="component" value="Unassembled WGS sequence"/>
</dbReference>
<dbReference type="InterPro" id="IPR008286">
    <property type="entry name" value="Prn/Lys/Arg_de-COase_C"/>
</dbReference>
<dbReference type="Gene3D" id="3.40.640.10">
    <property type="entry name" value="Type I PLP-dependent aspartate aminotransferase-like (Major domain)"/>
    <property type="match status" value="1"/>
</dbReference>
<dbReference type="STRING" id="306540.SAMN05421839_1456"/>
<comment type="cofactor">
    <cofactor evidence="1">
        <name>pyridoxal 5'-phosphate</name>
        <dbReference type="ChEBI" id="CHEBI:597326"/>
    </cofactor>
</comment>
<evidence type="ECO:0000313" key="10">
    <source>
        <dbReference type="Proteomes" id="UP000242243"/>
    </source>
</evidence>
<dbReference type="SUPFAM" id="SSF53383">
    <property type="entry name" value="PLP-dependent transferases"/>
    <property type="match status" value="1"/>
</dbReference>
<gene>
    <name evidence="8" type="primary">yaaO</name>
    <name evidence="8" type="ORF">HHA03_21210</name>
    <name evidence="9" type="ORF">SAMN05421839_1456</name>
</gene>
<dbReference type="EMBL" id="FOXC01000045">
    <property type="protein sequence ID" value="SFP70288.1"/>
    <property type="molecule type" value="Genomic_DNA"/>
</dbReference>
<dbReference type="OrthoDB" id="9815233at2"/>
<dbReference type="Pfam" id="PF01276">
    <property type="entry name" value="OKR_DC_1"/>
    <property type="match status" value="1"/>
</dbReference>
<dbReference type="InterPro" id="IPR015424">
    <property type="entry name" value="PyrdxlP-dep_Trfase"/>
</dbReference>
<proteinExistence type="inferred from homology"/>
<evidence type="ECO:0000313" key="8">
    <source>
        <dbReference type="EMBL" id="GEM02589.1"/>
    </source>
</evidence>
<evidence type="ECO:0000313" key="11">
    <source>
        <dbReference type="Proteomes" id="UP000321547"/>
    </source>
</evidence>
<feature type="domain" description="Orn/Lys/Arg decarboxylase C-terminal" evidence="7">
    <location>
        <begin position="378"/>
        <end position="453"/>
    </location>
</feature>
<dbReference type="GO" id="GO:0016831">
    <property type="term" value="F:carboxy-lyase activity"/>
    <property type="evidence" value="ECO:0007669"/>
    <property type="project" value="UniProtKB-KW"/>
</dbReference>
<dbReference type="RefSeq" id="WP_089833619.1">
    <property type="nucleotide sequence ID" value="NZ_BJWI01000045.1"/>
</dbReference>
<feature type="domain" description="Orn/Lys/Arg decarboxylases family 1 pyridoxal-P attachment site" evidence="6">
    <location>
        <begin position="8"/>
        <end position="333"/>
    </location>
</feature>
<dbReference type="PANTHER" id="PTHR43277:SF3">
    <property type="entry name" value="DECARBOXYLASE, PUTATIVE-RELATED"/>
    <property type="match status" value="1"/>
</dbReference>
<keyword evidence="3" id="KW-0210">Decarboxylase</keyword>
<evidence type="ECO:0000256" key="1">
    <source>
        <dbReference type="ARBA" id="ARBA00001933"/>
    </source>
</evidence>
<dbReference type="AlphaFoldDB" id="A0A1I5SHV1"/>
<dbReference type="SUPFAM" id="SSF55904">
    <property type="entry name" value="Ornithine decarboxylase C-terminal domain"/>
    <property type="match status" value="1"/>
</dbReference>
<comment type="similarity">
    <text evidence="2">Belongs to the Orn/Lys/Arg decarboxylase class-I family.</text>
</comment>
<dbReference type="Pfam" id="PF03711">
    <property type="entry name" value="OKR_DC_1_C"/>
    <property type="match status" value="1"/>
</dbReference>
<keyword evidence="5" id="KW-0456">Lyase</keyword>
<evidence type="ECO:0000256" key="4">
    <source>
        <dbReference type="ARBA" id="ARBA00022898"/>
    </source>
</evidence>
<dbReference type="InterPro" id="IPR000310">
    <property type="entry name" value="Orn/Lys/Arg_deCO2ase_major_dom"/>
</dbReference>
<dbReference type="Proteomes" id="UP000242243">
    <property type="component" value="Unassembled WGS sequence"/>
</dbReference>
<keyword evidence="11" id="KW-1185">Reference proteome</keyword>
<evidence type="ECO:0000259" key="6">
    <source>
        <dbReference type="Pfam" id="PF01276"/>
    </source>
</evidence>
<sequence length="479" mass="53639">MSKQRRMPLWERVQTFVNEEPVSFHVPGHKNGHILPHDSWKVFRDVMRYDLTELPGLDDLHQAEGVIAEAMTLAGEFFDSQETFFLVNGSTVGNLAMILQSVSHGDYILVPKNVHKSVIHGLELSGAHPIFIEPDYDASLNLAMFPRLADVRQAFNTYPIKAMIITYPDYYGTTGDLASLITCVHEHNALMLVDEAHGVHFSLSHPDLPSSALSLGADFVVQSAHKMAPALTQTAYLHIGKGYKGDTRQIKRYLDMLQSSSPSYLLMASLDVSRAFLASRTRQDLDQVLASAKAVRSVLSTLNSATLIEANKQTDPLKITLVVRPGYTTHAVETVFRSHGIYLEFITDQHLLFVHGLAPFTELKKLQEAVTDLNHRLKKAPIHDTMKVVRKKVRQPLTELALDYHTLKMCPSIFIALDDAIDWIAFESIVPYPPGIPLVLKGERLTREKIEAIKELIDAKVNFQNQAICDGVFVVKEIE</sequence>
<evidence type="ECO:0000256" key="3">
    <source>
        <dbReference type="ARBA" id="ARBA00022793"/>
    </source>
</evidence>
<evidence type="ECO:0000313" key="9">
    <source>
        <dbReference type="EMBL" id="SFP70288.1"/>
    </source>
</evidence>
<reference evidence="9 10" key="1">
    <citation type="submission" date="2016-10" db="EMBL/GenBank/DDBJ databases">
        <authorList>
            <person name="de Groot N.N."/>
        </authorList>
    </citation>
    <scope>NUCLEOTIDE SEQUENCE [LARGE SCALE GENOMIC DNA]</scope>
    <source>
        <strain evidence="9 10">DSM 17073</strain>
    </source>
</reference>
<dbReference type="InterPro" id="IPR052357">
    <property type="entry name" value="Orn_Lys_Arg_decarboxylase-I"/>
</dbReference>
<protein>
    <submittedName>
        <fullName evidence="9">Lysine decarboxylase</fullName>
    </submittedName>
</protein>
<name>A0A1I5SHV1_9BACI</name>
<dbReference type="EMBL" id="BJWI01000045">
    <property type="protein sequence ID" value="GEM02589.1"/>
    <property type="molecule type" value="Genomic_DNA"/>
</dbReference>
<dbReference type="Gene3D" id="3.90.105.10">
    <property type="entry name" value="Molybdopterin biosynthesis moea protein, domain 2"/>
    <property type="match status" value="1"/>
</dbReference>
<evidence type="ECO:0000256" key="5">
    <source>
        <dbReference type="ARBA" id="ARBA00023239"/>
    </source>
</evidence>
<reference evidence="8 11" key="2">
    <citation type="submission" date="2019-07" db="EMBL/GenBank/DDBJ databases">
        <title>Whole genome shotgun sequence of Halolactibacillus halophilus NBRC 100868.</title>
        <authorList>
            <person name="Hosoyama A."/>
            <person name="Uohara A."/>
            <person name="Ohji S."/>
            <person name="Ichikawa N."/>
        </authorList>
    </citation>
    <scope>NUCLEOTIDE SEQUENCE [LARGE SCALE GENOMIC DNA]</scope>
    <source>
        <strain evidence="8 11">NBRC 100868</strain>
    </source>
</reference>
<dbReference type="InterPro" id="IPR015421">
    <property type="entry name" value="PyrdxlP-dep_Trfase_major"/>
</dbReference>
<accession>A0A1I5SHV1</accession>
<organism evidence="9 10">
    <name type="scientific">Halolactibacillus halophilus</name>
    <dbReference type="NCBI Taxonomy" id="306540"/>
    <lineage>
        <taxon>Bacteria</taxon>
        <taxon>Bacillati</taxon>
        <taxon>Bacillota</taxon>
        <taxon>Bacilli</taxon>
        <taxon>Bacillales</taxon>
        <taxon>Bacillaceae</taxon>
        <taxon>Halolactibacillus</taxon>
    </lineage>
</organism>